<dbReference type="PANTHER" id="PTHR43341:SF1">
    <property type="entry name" value="GENERAL AMINO-ACID PERMEASE GAP1"/>
    <property type="match status" value="1"/>
</dbReference>
<protein>
    <recommendedName>
        <fullName evidence="10">Amino acid permease/ SLC12A domain-containing protein</fullName>
    </recommendedName>
</protein>
<evidence type="ECO:0000256" key="9">
    <source>
        <dbReference type="SAM" id="Phobius"/>
    </source>
</evidence>
<comment type="caution">
    <text evidence="11">The sequence shown here is derived from an EMBL/GenBank/DDBJ whole genome shotgun (WGS) entry which is preliminary data.</text>
</comment>
<feature type="transmembrane region" description="Helical" evidence="9">
    <location>
        <begin position="296"/>
        <end position="321"/>
    </location>
</feature>
<evidence type="ECO:0000256" key="6">
    <source>
        <dbReference type="ARBA" id="ARBA00022989"/>
    </source>
</evidence>
<feature type="transmembrane region" description="Helical" evidence="9">
    <location>
        <begin position="113"/>
        <end position="135"/>
    </location>
</feature>
<feature type="domain" description="Amino acid permease/ SLC12A" evidence="10">
    <location>
        <begin position="31"/>
        <end position="479"/>
    </location>
</feature>
<keyword evidence="6 9" id="KW-1133">Transmembrane helix</keyword>
<evidence type="ECO:0000256" key="3">
    <source>
        <dbReference type="ARBA" id="ARBA00022448"/>
    </source>
</evidence>
<feature type="transmembrane region" description="Helical" evidence="9">
    <location>
        <begin position="32"/>
        <end position="53"/>
    </location>
</feature>
<evidence type="ECO:0000259" key="10">
    <source>
        <dbReference type="Pfam" id="PF00324"/>
    </source>
</evidence>
<evidence type="ECO:0000313" key="12">
    <source>
        <dbReference type="Proteomes" id="UP000014387"/>
    </source>
</evidence>
<feature type="transmembrane region" description="Helical" evidence="9">
    <location>
        <begin position="380"/>
        <end position="403"/>
    </location>
</feature>
<dbReference type="FunFam" id="1.20.1740.10:FF:000001">
    <property type="entry name" value="Amino acid permease"/>
    <property type="match status" value="1"/>
</dbReference>
<dbReference type="PROSITE" id="PS00218">
    <property type="entry name" value="AMINO_ACID_PERMEASE_1"/>
    <property type="match status" value="1"/>
</dbReference>
<feature type="transmembrane region" description="Helical" evidence="9">
    <location>
        <begin position="59"/>
        <end position="76"/>
    </location>
</feature>
<dbReference type="PIRSF" id="PIRSF006060">
    <property type="entry name" value="AA_transporter"/>
    <property type="match status" value="1"/>
</dbReference>
<proteinExistence type="inferred from homology"/>
<evidence type="ECO:0000256" key="7">
    <source>
        <dbReference type="ARBA" id="ARBA00023136"/>
    </source>
</evidence>
<dbReference type="Gene3D" id="1.20.1740.10">
    <property type="entry name" value="Amino acid/polyamine transporter I"/>
    <property type="match status" value="1"/>
</dbReference>
<feature type="transmembrane region" description="Helical" evidence="9">
    <location>
        <begin position="455"/>
        <end position="473"/>
    </location>
</feature>
<reference evidence="11 12" key="1">
    <citation type="submission" date="2013-05" db="EMBL/GenBank/DDBJ databases">
        <title>The Genome Sequence of Actinomyces europaeus ACS-120-V-COL10B.</title>
        <authorList>
            <consortium name="The Broad Institute Genomics Platform"/>
            <person name="Earl A."/>
            <person name="Ward D."/>
            <person name="Feldgarden M."/>
            <person name="Gevers D."/>
            <person name="Saerens B."/>
            <person name="Vaneechoutte M."/>
            <person name="Walker B."/>
            <person name="Young S."/>
            <person name="Zeng Q."/>
            <person name="Gargeya S."/>
            <person name="Fitzgerald M."/>
            <person name="Haas B."/>
            <person name="Abouelleil A."/>
            <person name="Allen A.W."/>
            <person name="Alvarado L."/>
            <person name="Arachchi H.M."/>
            <person name="Berlin A.M."/>
            <person name="Chapman S.B."/>
            <person name="Gainer-Dewar J."/>
            <person name="Goldberg J."/>
            <person name="Griggs A."/>
            <person name="Gujja S."/>
            <person name="Hansen M."/>
            <person name="Howarth C."/>
            <person name="Imamovic A."/>
            <person name="Ireland A."/>
            <person name="Larimer J."/>
            <person name="McCowan C."/>
            <person name="Murphy C."/>
            <person name="Pearson M."/>
            <person name="Poon T.W."/>
            <person name="Priest M."/>
            <person name="Roberts A."/>
            <person name="Saif S."/>
            <person name="Shea T."/>
            <person name="Sisk P."/>
            <person name="Sykes S."/>
            <person name="Wortman J."/>
            <person name="Nusbaum C."/>
            <person name="Birren B."/>
        </authorList>
    </citation>
    <scope>NUCLEOTIDE SEQUENCE [LARGE SCALE GENOMIC DNA]</scope>
    <source>
        <strain evidence="11 12">ACS-120-V-Col10b</strain>
    </source>
</reference>
<name>A0A9W5RF63_9ACTO</name>
<comment type="similarity">
    <text evidence="2">Belongs to the amino acid-polyamine-organocation (APC) superfamily. Amino acid transporter (AAT) (TC 2.A.3.1) family.</text>
</comment>
<organism evidence="11 12">
    <name type="scientific">Gleimia europaea ACS-120-V-Col10b</name>
    <dbReference type="NCBI Taxonomy" id="883069"/>
    <lineage>
        <taxon>Bacteria</taxon>
        <taxon>Bacillati</taxon>
        <taxon>Actinomycetota</taxon>
        <taxon>Actinomycetes</taxon>
        <taxon>Actinomycetales</taxon>
        <taxon>Actinomycetaceae</taxon>
        <taxon>Gleimia</taxon>
    </lineage>
</organism>
<dbReference type="AlphaFoldDB" id="A0A9W5RF63"/>
<feature type="transmembrane region" description="Helical" evidence="9">
    <location>
        <begin position="141"/>
        <end position="159"/>
    </location>
</feature>
<evidence type="ECO:0000256" key="4">
    <source>
        <dbReference type="ARBA" id="ARBA00022692"/>
    </source>
</evidence>
<keyword evidence="4 9" id="KW-0812">Transmembrane</keyword>
<evidence type="ECO:0000256" key="8">
    <source>
        <dbReference type="SAM" id="MobiDB-lite"/>
    </source>
</evidence>
<feature type="transmembrane region" description="Helical" evidence="9">
    <location>
        <begin position="353"/>
        <end position="374"/>
    </location>
</feature>
<evidence type="ECO:0000256" key="5">
    <source>
        <dbReference type="ARBA" id="ARBA00022970"/>
    </source>
</evidence>
<comment type="subcellular location">
    <subcellularLocation>
        <location evidence="1">Membrane</location>
        <topology evidence="1">Multi-pass membrane protein</topology>
    </subcellularLocation>
</comment>
<dbReference type="InterPro" id="IPR050524">
    <property type="entry name" value="APC_YAT"/>
</dbReference>
<keyword evidence="3" id="KW-0813">Transport</keyword>
<feature type="transmembrane region" description="Helical" evidence="9">
    <location>
        <begin position="424"/>
        <end position="443"/>
    </location>
</feature>
<dbReference type="RefSeq" id="WP_016444412.1">
    <property type="nucleotide sequence ID" value="NZ_KE150266.1"/>
</dbReference>
<dbReference type="PANTHER" id="PTHR43341">
    <property type="entry name" value="AMINO ACID PERMEASE"/>
    <property type="match status" value="1"/>
</dbReference>
<dbReference type="Proteomes" id="UP000014387">
    <property type="component" value="Unassembled WGS sequence"/>
</dbReference>
<dbReference type="InterPro" id="IPR004841">
    <property type="entry name" value="AA-permease/SLC12A_dom"/>
</dbReference>
<evidence type="ECO:0000256" key="2">
    <source>
        <dbReference type="ARBA" id="ARBA00008583"/>
    </source>
</evidence>
<dbReference type="GO" id="GO:0015171">
    <property type="term" value="F:amino acid transmembrane transporter activity"/>
    <property type="evidence" value="ECO:0007669"/>
    <property type="project" value="TreeGrafter"/>
</dbReference>
<gene>
    <name evidence="11" type="ORF">HMPREF9238_01069</name>
</gene>
<evidence type="ECO:0000256" key="1">
    <source>
        <dbReference type="ARBA" id="ARBA00004141"/>
    </source>
</evidence>
<feature type="transmembrane region" description="Helical" evidence="9">
    <location>
        <begin position="254"/>
        <end position="276"/>
    </location>
</feature>
<feature type="region of interest" description="Disordered" evidence="8">
    <location>
        <begin position="1"/>
        <end position="21"/>
    </location>
</feature>
<dbReference type="OrthoDB" id="5297508at2"/>
<keyword evidence="12" id="KW-1185">Reference proteome</keyword>
<feature type="compositionally biased region" description="Polar residues" evidence="8">
    <location>
        <begin position="1"/>
        <end position="17"/>
    </location>
</feature>
<dbReference type="EMBL" id="AGWN01000001">
    <property type="protein sequence ID" value="EPD31301.1"/>
    <property type="molecule type" value="Genomic_DNA"/>
</dbReference>
<sequence>MSAPQNTPSGQPASESGANPEKLKRKLGARHLNMIAMGGAIGTGLLVASGGSISQAGPGGALAAYAAIGFMVYLLMQSLGEMSTWLPTAGSFENWATRWISPSFGFATGWNYWFNWAITLAAEIVAVALVMRYWFPTVPSWVWSALFLAVLFLINAFTVKGFGETEFYLALIKVVTVIVFLIVGVAMIFGILGGPSPGTQNWTSGDAPFVNGWLGWFSIMMIAGFSFQGTELIAVAAGEAENPEHTIPKAVRTVFFRITLFYIGAIAVIGFLLHYSDPHLLAADIGDISISPFTLIFERAGILGTATIMNAVVLTAILSAGNSGMYASSRMLYSLAISGKAPKIFTKVNKRGVPMPALLATTAVGAFAFITSLIGDGAAYLWLVTVSGLSGFIVWAGIAWSHYRFRKALKAQGHDPAELPFRSKLFPLGPIVALIMVLIIIFGQNMEIFSGQFNVGAIFSTYVGLIAFLLLWVGHKLVTGSKMVDPATADLSRVDH</sequence>
<feature type="transmembrane region" description="Helical" evidence="9">
    <location>
        <begin position="213"/>
        <end position="234"/>
    </location>
</feature>
<feature type="transmembrane region" description="Helical" evidence="9">
    <location>
        <begin position="171"/>
        <end position="193"/>
    </location>
</feature>
<dbReference type="InterPro" id="IPR004840">
    <property type="entry name" value="Amino_acid_permease_CS"/>
</dbReference>
<dbReference type="Pfam" id="PF00324">
    <property type="entry name" value="AA_permease"/>
    <property type="match status" value="1"/>
</dbReference>
<evidence type="ECO:0000313" key="11">
    <source>
        <dbReference type="EMBL" id="EPD31301.1"/>
    </source>
</evidence>
<keyword evidence="7 9" id="KW-0472">Membrane</keyword>
<keyword evidence="5" id="KW-0029">Amino-acid transport</keyword>
<dbReference type="GO" id="GO:0016020">
    <property type="term" value="C:membrane"/>
    <property type="evidence" value="ECO:0007669"/>
    <property type="project" value="UniProtKB-SubCell"/>
</dbReference>
<accession>A0A9W5RF63</accession>